<keyword evidence="8" id="KW-1185">Reference proteome</keyword>
<dbReference type="Pfam" id="PF00319">
    <property type="entry name" value="SRF-TF"/>
    <property type="match status" value="1"/>
</dbReference>
<dbReference type="GO" id="GO:0000981">
    <property type="term" value="F:DNA-binding transcription factor activity, RNA polymerase II-specific"/>
    <property type="evidence" value="ECO:0007669"/>
    <property type="project" value="InterPro"/>
</dbReference>
<evidence type="ECO:0000259" key="6">
    <source>
        <dbReference type="PROSITE" id="PS50066"/>
    </source>
</evidence>
<dbReference type="InterPro" id="IPR002100">
    <property type="entry name" value="TF_MADSbox"/>
</dbReference>
<keyword evidence="3" id="KW-0238">DNA-binding</keyword>
<accession>A0A9D5DAG9</accession>
<keyword evidence="5" id="KW-0539">Nucleus</keyword>
<evidence type="ECO:0000313" key="7">
    <source>
        <dbReference type="EMBL" id="KAJ0988196.1"/>
    </source>
</evidence>
<dbReference type="GO" id="GO:0005634">
    <property type="term" value="C:nucleus"/>
    <property type="evidence" value="ECO:0007669"/>
    <property type="project" value="UniProtKB-SubCell"/>
</dbReference>
<feature type="domain" description="MADS-box" evidence="6">
    <location>
        <begin position="1"/>
        <end position="61"/>
    </location>
</feature>
<dbReference type="SMART" id="SM00432">
    <property type="entry name" value="MADS"/>
    <property type="match status" value="1"/>
</dbReference>
<dbReference type="Proteomes" id="UP001085076">
    <property type="component" value="Miscellaneous, Linkage group lg01"/>
</dbReference>
<dbReference type="InterPro" id="IPR033897">
    <property type="entry name" value="SRF-like_MADS-box"/>
</dbReference>
<dbReference type="PROSITE" id="PS50066">
    <property type="entry name" value="MADS_BOX_2"/>
    <property type="match status" value="1"/>
</dbReference>
<proteinExistence type="predicted"/>
<keyword evidence="2" id="KW-0805">Transcription regulation</keyword>
<keyword evidence="4" id="KW-0804">Transcription</keyword>
<evidence type="ECO:0000256" key="3">
    <source>
        <dbReference type="ARBA" id="ARBA00023125"/>
    </source>
</evidence>
<sequence>MGRVKLPMKFVEDKKRRNAMHRRRIRGLKKKAFELSTLCGVSVLLVSFGIDGQIDTWPEDRNEALGIANRFLQLKDEDQRWHETSLSDSLPLKIRTTEADLSLEKSGQQSAEIPIMNTTSSISGELDLQFDDISGGNIAFGGEYSQPERAMDHFPEQPFNTPLSTDLGIFGDLEMQFENGLGGTFAIGENFSEPSIGHSLGENETPLSTTPDIFRDLELQFDGNFGGPFSSLFSPLNAAGCHSSGF</sequence>
<dbReference type="GO" id="GO:0000987">
    <property type="term" value="F:cis-regulatory region sequence-specific DNA binding"/>
    <property type="evidence" value="ECO:0007669"/>
    <property type="project" value="InterPro"/>
</dbReference>
<organism evidence="7 8">
    <name type="scientific">Dioscorea zingiberensis</name>
    <dbReference type="NCBI Taxonomy" id="325984"/>
    <lineage>
        <taxon>Eukaryota</taxon>
        <taxon>Viridiplantae</taxon>
        <taxon>Streptophyta</taxon>
        <taxon>Embryophyta</taxon>
        <taxon>Tracheophyta</taxon>
        <taxon>Spermatophyta</taxon>
        <taxon>Magnoliopsida</taxon>
        <taxon>Liliopsida</taxon>
        <taxon>Dioscoreales</taxon>
        <taxon>Dioscoreaceae</taxon>
        <taxon>Dioscorea</taxon>
    </lineage>
</organism>
<comment type="subcellular location">
    <subcellularLocation>
        <location evidence="1">Nucleus</location>
    </subcellularLocation>
</comment>
<evidence type="ECO:0000256" key="2">
    <source>
        <dbReference type="ARBA" id="ARBA00023015"/>
    </source>
</evidence>
<protein>
    <recommendedName>
        <fullName evidence="6">MADS-box domain-containing protein</fullName>
    </recommendedName>
</protein>
<dbReference type="GO" id="GO:0045944">
    <property type="term" value="P:positive regulation of transcription by RNA polymerase II"/>
    <property type="evidence" value="ECO:0007669"/>
    <property type="project" value="InterPro"/>
</dbReference>
<dbReference type="EMBL" id="JAGGNH010000001">
    <property type="protein sequence ID" value="KAJ0988196.1"/>
    <property type="molecule type" value="Genomic_DNA"/>
</dbReference>
<dbReference type="SUPFAM" id="SSF55455">
    <property type="entry name" value="SRF-like"/>
    <property type="match status" value="1"/>
</dbReference>
<dbReference type="Gene3D" id="3.40.1810.10">
    <property type="entry name" value="Transcription factor, MADS-box"/>
    <property type="match status" value="1"/>
</dbReference>
<dbReference type="InterPro" id="IPR036879">
    <property type="entry name" value="TF_MADSbox_sf"/>
</dbReference>
<evidence type="ECO:0000256" key="4">
    <source>
        <dbReference type="ARBA" id="ARBA00023163"/>
    </source>
</evidence>
<dbReference type="PRINTS" id="PR00404">
    <property type="entry name" value="MADSDOMAIN"/>
</dbReference>
<reference evidence="7" key="2">
    <citation type="journal article" date="2022" name="Hortic Res">
        <title>The genome of Dioscorea zingiberensis sheds light on the biosynthesis, origin and evolution of the medicinally important diosgenin saponins.</title>
        <authorList>
            <person name="Li Y."/>
            <person name="Tan C."/>
            <person name="Li Z."/>
            <person name="Guo J."/>
            <person name="Li S."/>
            <person name="Chen X."/>
            <person name="Wang C."/>
            <person name="Dai X."/>
            <person name="Yang H."/>
            <person name="Song W."/>
            <person name="Hou L."/>
            <person name="Xu J."/>
            <person name="Tong Z."/>
            <person name="Xu A."/>
            <person name="Yuan X."/>
            <person name="Wang W."/>
            <person name="Yang Q."/>
            <person name="Chen L."/>
            <person name="Sun Z."/>
            <person name="Wang K."/>
            <person name="Pan B."/>
            <person name="Chen J."/>
            <person name="Bao Y."/>
            <person name="Liu F."/>
            <person name="Qi X."/>
            <person name="Gang D.R."/>
            <person name="Wen J."/>
            <person name="Li J."/>
        </authorList>
    </citation>
    <scope>NUCLEOTIDE SEQUENCE</scope>
    <source>
        <strain evidence="7">Dzin_1.0</strain>
    </source>
</reference>
<dbReference type="CDD" id="cd00266">
    <property type="entry name" value="MADS_SRF_like"/>
    <property type="match status" value="1"/>
</dbReference>
<dbReference type="GO" id="GO:0046983">
    <property type="term" value="F:protein dimerization activity"/>
    <property type="evidence" value="ECO:0007669"/>
    <property type="project" value="InterPro"/>
</dbReference>
<name>A0A9D5DAG9_9LILI</name>
<evidence type="ECO:0000256" key="5">
    <source>
        <dbReference type="ARBA" id="ARBA00023242"/>
    </source>
</evidence>
<evidence type="ECO:0000256" key="1">
    <source>
        <dbReference type="ARBA" id="ARBA00004123"/>
    </source>
</evidence>
<gene>
    <name evidence="7" type="ORF">J5N97_006552</name>
</gene>
<reference evidence="7" key="1">
    <citation type="submission" date="2021-03" db="EMBL/GenBank/DDBJ databases">
        <authorList>
            <person name="Li Z."/>
            <person name="Yang C."/>
        </authorList>
    </citation>
    <scope>NUCLEOTIDE SEQUENCE</scope>
    <source>
        <strain evidence="7">Dzin_1.0</strain>
        <tissue evidence="7">Leaf</tissue>
    </source>
</reference>
<dbReference type="AlphaFoldDB" id="A0A9D5DAG9"/>
<dbReference type="OrthoDB" id="783564at2759"/>
<comment type="caution">
    <text evidence="7">The sequence shown here is derived from an EMBL/GenBank/DDBJ whole genome shotgun (WGS) entry which is preliminary data.</text>
</comment>
<evidence type="ECO:0000313" key="8">
    <source>
        <dbReference type="Proteomes" id="UP001085076"/>
    </source>
</evidence>